<organism evidence="2 3">
    <name type="scientific">Pseudonocardia eucalypti</name>
    <dbReference type="NCBI Taxonomy" id="648755"/>
    <lineage>
        <taxon>Bacteria</taxon>
        <taxon>Bacillati</taxon>
        <taxon>Actinomycetota</taxon>
        <taxon>Actinomycetes</taxon>
        <taxon>Pseudonocardiales</taxon>
        <taxon>Pseudonocardiaceae</taxon>
        <taxon>Pseudonocardia</taxon>
    </lineage>
</organism>
<evidence type="ECO:0000313" key="3">
    <source>
        <dbReference type="Proteomes" id="UP001428817"/>
    </source>
</evidence>
<gene>
    <name evidence="2" type="ORF">GCM10023321_05740</name>
</gene>
<evidence type="ECO:0000313" key="2">
    <source>
        <dbReference type="EMBL" id="GAA5146377.1"/>
    </source>
</evidence>
<protein>
    <recommendedName>
        <fullName evidence="1">Limonene-1,2-epoxide hydrolase domain-containing protein</fullName>
    </recommendedName>
</protein>
<reference evidence="3" key="1">
    <citation type="journal article" date="2019" name="Int. J. Syst. Evol. Microbiol.">
        <title>The Global Catalogue of Microorganisms (GCM) 10K type strain sequencing project: providing services to taxonomists for standard genome sequencing and annotation.</title>
        <authorList>
            <consortium name="The Broad Institute Genomics Platform"/>
            <consortium name="The Broad Institute Genome Sequencing Center for Infectious Disease"/>
            <person name="Wu L."/>
            <person name="Ma J."/>
        </authorList>
    </citation>
    <scope>NUCLEOTIDE SEQUENCE [LARGE SCALE GENOMIC DNA]</scope>
    <source>
        <strain evidence="3">JCM 18303</strain>
    </source>
</reference>
<comment type="caution">
    <text evidence="2">The sequence shown here is derived from an EMBL/GenBank/DDBJ whole genome shotgun (WGS) entry which is preliminary data.</text>
</comment>
<accession>A0ABP9PGU7</accession>
<proteinExistence type="predicted"/>
<dbReference type="Pfam" id="PF07858">
    <property type="entry name" value="LEH"/>
    <property type="match status" value="1"/>
</dbReference>
<sequence length="132" mass="14689">MTEQANLDTARAFIERWGKGTWADLRGAYQEFIADDCVYQNSGLPVVRGKAEILGLIDGLAAAQPVGAIIATVRTIEAVGDLVFSERSDRHLDAEGNHAYTVELLGVMKFRDGRITEWREYFDPRPMLEATT</sequence>
<dbReference type="Gene3D" id="3.10.450.50">
    <property type="match status" value="1"/>
</dbReference>
<dbReference type="RefSeq" id="WP_185058811.1">
    <property type="nucleotide sequence ID" value="NZ_BAABJP010000001.1"/>
</dbReference>
<name>A0ABP9PGU7_9PSEU</name>
<dbReference type="InterPro" id="IPR013100">
    <property type="entry name" value="LEH"/>
</dbReference>
<dbReference type="SUPFAM" id="SSF54427">
    <property type="entry name" value="NTF2-like"/>
    <property type="match status" value="1"/>
</dbReference>
<dbReference type="InterPro" id="IPR032710">
    <property type="entry name" value="NTF2-like_dom_sf"/>
</dbReference>
<dbReference type="EMBL" id="BAABJP010000001">
    <property type="protein sequence ID" value="GAA5146377.1"/>
    <property type="molecule type" value="Genomic_DNA"/>
</dbReference>
<feature type="domain" description="Limonene-1,2-epoxide hydrolase" evidence="1">
    <location>
        <begin position="23"/>
        <end position="131"/>
    </location>
</feature>
<keyword evidence="3" id="KW-1185">Reference proteome</keyword>
<dbReference type="Proteomes" id="UP001428817">
    <property type="component" value="Unassembled WGS sequence"/>
</dbReference>
<evidence type="ECO:0000259" key="1">
    <source>
        <dbReference type="Pfam" id="PF07858"/>
    </source>
</evidence>